<feature type="region of interest" description="Disordered" evidence="1">
    <location>
        <begin position="29"/>
        <end position="66"/>
    </location>
</feature>
<sequence length="355" mass="37740">MKKTNRIKRLLLVGLALLPVLAGCVAKTTGTGSNNETGNASPLSAAQGQEAASQTADQGPGQTDSEDAPVVWFTADISAEGLVRVYDALGWEPAGKVAVKISTGEPPSSNYLRPELIGDLVRKVDGTIVECNTAYGGSRASSAMHKQVAEDHGFLDIADFDLLDEDGEVEWPVTGGKRLTRAIVGSHAENYTDWLILSHFKGHAMAGYGGAIKNVAIGMSSPSGKVYVHTAGTKTSGSIWYSDQDAWLEALGEMVTGVRDHVGAEHIVYVNVMNRLSVDCDCDGNPAEPDMHDIGILASADPVALDQACIDLVYQAPDSASLVKRIERQNGLHTLEHAEKIGLGSRTYRLVSIDE</sequence>
<dbReference type="AlphaFoldDB" id="W0FGZ8"/>
<dbReference type="EMBL" id="KC246779">
    <property type="protein sequence ID" value="AHF23923.1"/>
    <property type="molecule type" value="Genomic_DNA"/>
</dbReference>
<proteinExistence type="predicted"/>
<evidence type="ECO:0000313" key="4">
    <source>
        <dbReference type="EMBL" id="AHF23923.1"/>
    </source>
</evidence>
<dbReference type="PROSITE" id="PS51257">
    <property type="entry name" value="PROKAR_LIPOPROTEIN"/>
    <property type="match status" value="1"/>
</dbReference>
<organism evidence="4">
    <name type="scientific">uncultured bacterium Contig1522a</name>
    <dbReference type="NCBI Taxonomy" id="1393448"/>
    <lineage>
        <taxon>Bacteria</taxon>
        <taxon>environmental samples</taxon>
    </lineage>
</organism>
<feature type="signal peptide" evidence="2">
    <location>
        <begin position="1"/>
        <end position="22"/>
    </location>
</feature>
<evidence type="ECO:0000256" key="1">
    <source>
        <dbReference type="SAM" id="MobiDB-lite"/>
    </source>
</evidence>
<feature type="compositionally biased region" description="Low complexity" evidence="1">
    <location>
        <begin position="29"/>
        <end position="39"/>
    </location>
</feature>
<feature type="chain" id="PRO_5004789268" evidence="2">
    <location>
        <begin position="23"/>
        <end position="355"/>
    </location>
</feature>
<protein>
    <submittedName>
        <fullName evidence="4">Ferredoxin</fullName>
    </submittedName>
</protein>
<accession>W0FGZ8</accession>
<evidence type="ECO:0000259" key="3">
    <source>
        <dbReference type="Pfam" id="PF04015"/>
    </source>
</evidence>
<keyword evidence="2" id="KW-0732">Signal</keyword>
<feature type="domain" description="DUF362" evidence="3">
    <location>
        <begin position="97"/>
        <end position="311"/>
    </location>
</feature>
<dbReference type="Pfam" id="PF04015">
    <property type="entry name" value="DUF362"/>
    <property type="match status" value="1"/>
</dbReference>
<reference evidence="4" key="1">
    <citation type="journal article" date="2013" name="PLoS ONE">
        <title>Metagenomic insights into the carbohydrate-active enzymes carried by the microorganisms adhering to solid digesta in the rumen of cows.</title>
        <authorList>
            <person name="Wang L."/>
            <person name="Hatem A."/>
            <person name="Catalyurek U.V."/>
            <person name="Morrison M."/>
            <person name="Yu Z."/>
        </authorList>
    </citation>
    <scope>NUCLEOTIDE SEQUENCE</scope>
</reference>
<evidence type="ECO:0000256" key="2">
    <source>
        <dbReference type="SAM" id="SignalP"/>
    </source>
</evidence>
<name>W0FGZ8_9BACT</name>
<dbReference type="InterPro" id="IPR007160">
    <property type="entry name" value="DUF362"/>
</dbReference>
<feature type="compositionally biased region" description="Polar residues" evidence="1">
    <location>
        <begin position="40"/>
        <end position="63"/>
    </location>
</feature>